<reference evidence="4" key="1">
    <citation type="submission" date="2022-07" db="EMBL/GenBank/DDBJ databases">
        <authorList>
            <person name="Otstavnykh N."/>
            <person name="Isaeva M."/>
            <person name="Bystritskaya E."/>
        </authorList>
    </citation>
    <scope>NUCLEOTIDE SEQUENCE</scope>
    <source>
        <strain evidence="4">KCTC 52189</strain>
    </source>
</reference>
<comment type="caution">
    <text evidence="4">The sequence shown here is derived from an EMBL/GenBank/DDBJ whole genome shotgun (WGS) entry which is preliminary data.</text>
</comment>
<evidence type="ECO:0000313" key="5">
    <source>
        <dbReference type="Proteomes" id="UP001226762"/>
    </source>
</evidence>
<dbReference type="PANTHER" id="PTHR42959">
    <property type="entry name" value="CARBAMOYLTRANSFERASE"/>
    <property type="match status" value="1"/>
</dbReference>
<evidence type="ECO:0000313" key="4">
    <source>
        <dbReference type="EMBL" id="MDQ2089735.1"/>
    </source>
</evidence>
<feature type="domain" description="Carbamoyltransferase Kae1-like" evidence="3">
    <location>
        <begin position="117"/>
        <end position="348"/>
    </location>
</feature>
<dbReference type="AlphaFoldDB" id="A0AAE4B406"/>
<protein>
    <submittedName>
        <fullName evidence="4">Carbamoyltransferase HypF</fullName>
    </submittedName>
</protein>
<evidence type="ECO:0000259" key="3">
    <source>
        <dbReference type="Pfam" id="PF22521"/>
    </source>
</evidence>
<dbReference type="RefSeq" id="WP_306735004.1">
    <property type="nucleotide sequence ID" value="NZ_JANHAX010000002.1"/>
</dbReference>
<accession>A0AAE4B406</accession>
<dbReference type="InterPro" id="IPR055128">
    <property type="entry name" value="HypF_C_2"/>
</dbReference>
<dbReference type="GO" id="GO:0008270">
    <property type="term" value="F:zinc ion binding"/>
    <property type="evidence" value="ECO:0007669"/>
    <property type="project" value="TreeGrafter"/>
</dbReference>
<dbReference type="Proteomes" id="UP001226762">
    <property type="component" value="Unassembled WGS sequence"/>
</dbReference>
<keyword evidence="5" id="KW-1185">Reference proteome</keyword>
<gene>
    <name evidence="4" type="ORF">NO357_07475</name>
</gene>
<feature type="domain" description="HypF Kae1-like" evidence="2">
    <location>
        <begin position="15"/>
        <end position="107"/>
    </location>
</feature>
<organism evidence="4 5">
    <name type="scientific">Marimonas arenosa</name>
    <dbReference type="NCBI Taxonomy" id="1795305"/>
    <lineage>
        <taxon>Bacteria</taxon>
        <taxon>Pseudomonadati</taxon>
        <taxon>Pseudomonadota</taxon>
        <taxon>Alphaproteobacteria</taxon>
        <taxon>Rhodobacterales</taxon>
        <taxon>Paracoccaceae</taxon>
        <taxon>Marimonas</taxon>
    </lineage>
</organism>
<name>A0AAE4B406_9RHOB</name>
<dbReference type="InterPro" id="IPR051060">
    <property type="entry name" value="Carbamoyltrans_HypF-like"/>
</dbReference>
<comment type="similarity">
    <text evidence="1">Belongs to the carbamoyltransferase HypF family.</text>
</comment>
<reference evidence="4" key="2">
    <citation type="submission" date="2023-02" db="EMBL/GenBank/DDBJ databases">
        <title>'Rhodoalgimonas zhirmunskyi' gen. nov., isolated from a red alga.</title>
        <authorList>
            <person name="Nedashkovskaya O.I."/>
            <person name="Otstavnykh N.Y."/>
            <person name="Bystritskaya E.P."/>
            <person name="Balabanova L.A."/>
            <person name="Isaeva M.P."/>
        </authorList>
    </citation>
    <scope>NUCLEOTIDE SEQUENCE</scope>
    <source>
        <strain evidence="4">KCTC 52189</strain>
    </source>
</reference>
<dbReference type="GO" id="GO:0016743">
    <property type="term" value="F:carboxyl- or carbamoyltransferase activity"/>
    <property type="evidence" value="ECO:0007669"/>
    <property type="project" value="TreeGrafter"/>
</dbReference>
<proteinExistence type="inferred from homology"/>
<dbReference type="Gene3D" id="3.30.420.40">
    <property type="match status" value="1"/>
</dbReference>
<evidence type="ECO:0000256" key="1">
    <source>
        <dbReference type="ARBA" id="ARBA00008097"/>
    </source>
</evidence>
<dbReference type="Pfam" id="PF17788">
    <property type="entry name" value="HypF_C"/>
    <property type="match status" value="1"/>
</dbReference>
<dbReference type="Pfam" id="PF22521">
    <property type="entry name" value="HypF_C_2"/>
    <property type="match status" value="1"/>
</dbReference>
<dbReference type="PANTHER" id="PTHR42959:SF1">
    <property type="entry name" value="CARBAMOYLTRANSFERASE HYPF"/>
    <property type="match status" value="1"/>
</dbReference>
<sequence length="367" mass="38557">MTGRDTFLDLPRALPPVLGLGAFLKASLCHIDGTRARVTPDAGDLGTLEAVQRYDTLLAGLLDGATPPVMAAHDLHPDFHSTRTAATLDCVPLGVQHHHAHTLATQWEHGQHGAVLGLSLDGFGLGPGGESWGGELLEVDGPVFTRIGHLAMLPQPGGDVAAREPWRMAAAALWRLGRGDEIATRFADQPHAALLAQMLDRRVNAPETSSCGRLFDAACGLLGVHPVATFEGQAPMALEAMANAPDTMEGGWTLVDGRLDFAPLLDRVSDLTPERGANLFHGTLAAGFADQVREARKTTGLSTIAVGGGCFLNRVFTEALTTRLEADGIEVLRPMKLSPGDAGLSFGQAIAAALTAERQMQGDAPCA</sequence>
<dbReference type="GO" id="GO:0051604">
    <property type="term" value="P:protein maturation"/>
    <property type="evidence" value="ECO:0007669"/>
    <property type="project" value="TreeGrafter"/>
</dbReference>
<dbReference type="Gene3D" id="3.30.420.360">
    <property type="match status" value="1"/>
</dbReference>
<dbReference type="EMBL" id="JANHAX010000002">
    <property type="protein sequence ID" value="MDQ2089735.1"/>
    <property type="molecule type" value="Genomic_DNA"/>
</dbReference>
<evidence type="ECO:0000259" key="2">
    <source>
        <dbReference type="Pfam" id="PF17788"/>
    </source>
</evidence>
<dbReference type="InterPro" id="IPR041440">
    <property type="entry name" value="HypF_C"/>
</dbReference>